<evidence type="ECO:0000259" key="4">
    <source>
        <dbReference type="PROSITE" id="PS51767"/>
    </source>
</evidence>
<dbReference type="GO" id="GO:0006508">
    <property type="term" value="P:proteolysis"/>
    <property type="evidence" value="ECO:0007669"/>
    <property type="project" value="InterPro"/>
</dbReference>
<evidence type="ECO:0000313" key="6">
    <source>
        <dbReference type="Proteomes" id="UP000033647"/>
    </source>
</evidence>
<dbReference type="GO" id="GO:0004190">
    <property type="term" value="F:aspartic-type endopeptidase activity"/>
    <property type="evidence" value="ECO:0007669"/>
    <property type="project" value="InterPro"/>
</dbReference>
<reference evidence="5 6" key="1">
    <citation type="submission" date="2015-03" db="EMBL/GenBank/DDBJ databases">
        <title>RNA-seq based gene annotation and comparative genomics of four Zymoseptoria species reveal species-specific pathogenicity related genes and transposable element activity.</title>
        <authorList>
            <person name="Grandaubert J."/>
            <person name="Bhattacharyya A."/>
            <person name="Stukenbrock E.H."/>
        </authorList>
    </citation>
    <scope>NUCLEOTIDE SEQUENCE [LARGE SCALE GENOMIC DNA]</scope>
    <source>
        <strain evidence="5 6">Zb18110</strain>
    </source>
</reference>
<proteinExistence type="inferred from homology"/>
<dbReference type="Proteomes" id="UP000033647">
    <property type="component" value="Unassembled WGS sequence"/>
</dbReference>
<evidence type="ECO:0000256" key="2">
    <source>
        <dbReference type="SAM" id="MobiDB-lite"/>
    </source>
</evidence>
<feature type="transmembrane region" description="Helical" evidence="3">
    <location>
        <begin position="469"/>
        <end position="493"/>
    </location>
</feature>
<comment type="similarity">
    <text evidence="1">Belongs to the peptidase A1 family.</text>
</comment>
<dbReference type="Gene3D" id="2.40.70.10">
    <property type="entry name" value="Acid Proteases"/>
    <property type="match status" value="2"/>
</dbReference>
<keyword evidence="3" id="KW-0812">Transmembrane</keyword>
<evidence type="ECO:0000256" key="3">
    <source>
        <dbReference type="SAM" id="Phobius"/>
    </source>
</evidence>
<gene>
    <name evidence="5" type="ORF">TI39_contig562g00019</name>
</gene>
<sequence>MKSGLSTTRHASATSTTSTTSTTAICTFLLLAAPHAASAFSLPALRSYTSSRASELLYKRADQNATTIPAAIEVAPSQYWDGIDGPWSSFPLQVGTAAQNIRVQPGTSSPVIATIAADGCPGFWPATCPDDRGSLFLPNESLTWVPNSIFQMGVGINLGLDTTSDAGFDTVTLGWQGANGPTVQHSTIFNVVLPNYWIGIFGLRPQPSNFSTYRDPQPSYMQQLVNNNTIPSLSYGYTAGNQYRLNQVYGSLVLGGYDANRFDATKNISIPMYQDIDRELLVNLQAITTDAGSPSNLLPDGAIDILIDSTFAPIYLPESACYAFEKAFNLTYDKKDEYYLVDDSQHDALLAQNANVTFKIGSQSSDNPVDIVLPYKAFDLTLKWPAVTTSLTNQSRYFPLKRATNSTQYTLGRTFLQEAYIIVDYDKSNFTVAPCAWDGQKVAKSSIKSILRANETASANDSGSGTPTAAIAGGVVGGLAGAALVLGGLLFWLRRRKSGEKKRLAELEGKDANGLDKNSSITSKDGKPLISAPFGGELGGDGEIHEMNGAHKQLPQELGAPYRVDPNKHGYSEVGGGGEFFAPAKGVPAEMRQGTPIYEMAGSDVQELPASTHRPSMEKR</sequence>
<comment type="caution">
    <text evidence="5">The sequence shown here is derived from an EMBL/GenBank/DDBJ whole genome shotgun (WGS) entry which is preliminary data.</text>
</comment>
<dbReference type="SUPFAM" id="SSF50630">
    <property type="entry name" value="Acid proteases"/>
    <property type="match status" value="1"/>
</dbReference>
<organism evidence="5 6">
    <name type="scientific">Zymoseptoria brevis</name>
    <dbReference type="NCBI Taxonomy" id="1047168"/>
    <lineage>
        <taxon>Eukaryota</taxon>
        <taxon>Fungi</taxon>
        <taxon>Dikarya</taxon>
        <taxon>Ascomycota</taxon>
        <taxon>Pezizomycotina</taxon>
        <taxon>Dothideomycetes</taxon>
        <taxon>Dothideomycetidae</taxon>
        <taxon>Mycosphaerellales</taxon>
        <taxon>Mycosphaerellaceae</taxon>
        <taxon>Zymoseptoria</taxon>
    </lineage>
</organism>
<evidence type="ECO:0000313" key="5">
    <source>
        <dbReference type="EMBL" id="KJX97069.1"/>
    </source>
</evidence>
<dbReference type="PANTHER" id="PTHR47966">
    <property type="entry name" value="BETA-SITE APP-CLEAVING ENZYME, ISOFORM A-RELATED"/>
    <property type="match status" value="1"/>
</dbReference>
<dbReference type="PROSITE" id="PS51767">
    <property type="entry name" value="PEPTIDASE_A1"/>
    <property type="match status" value="1"/>
</dbReference>
<dbReference type="InterPro" id="IPR001461">
    <property type="entry name" value="Aspartic_peptidase_A1"/>
</dbReference>
<dbReference type="GO" id="GO:0000324">
    <property type="term" value="C:fungal-type vacuole"/>
    <property type="evidence" value="ECO:0007669"/>
    <property type="project" value="TreeGrafter"/>
</dbReference>
<dbReference type="EMBL" id="LAFY01000554">
    <property type="protein sequence ID" value="KJX97069.1"/>
    <property type="molecule type" value="Genomic_DNA"/>
</dbReference>
<name>A0A0F4GI05_9PEZI</name>
<dbReference type="InterPro" id="IPR021109">
    <property type="entry name" value="Peptidase_aspartic_dom_sf"/>
</dbReference>
<feature type="region of interest" description="Disordered" evidence="2">
    <location>
        <begin position="512"/>
        <end position="546"/>
    </location>
</feature>
<evidence type="ECO:0000256" key="1">
    <source>
        <dbReference type="ARBA" id="ARBA00007447"/>
    </source>
</evidence>
<dbReference type="STRING" id="1047168.A0A0F4GI05"/>
<accession>A0A0F4GI05</accession>
<dbReference type="InterPro" id="IPR033121">
    <property type="entry name" value="PEPTIDASE_A1"/>
</dbReference>
<keyword evidence="3" id="KW-1133">Transmembrane helix</keyword>
<protein>
    <recommendedName>
        <fullName evidence="4">Peptidase A1 domain-containing protein</fullName>
    </recommendedName>
</protein>
<dbReference type="AlphaFoldDB" id="A0A0F4GI05"/>
<dbReference type="PANTHER" id="PTHR47966:SF51">
    <property type="entry name" value="BETA-SITE APP-CLEAVING ENZYME, ISOFORM A-RELATED"/>
    <property type="match status" value="1"/>
</dbReference>
<dbReference type="OrthoDB" id="4074350at2759"/>
<keyword evidence="3" id="KW-0472">Membrane</keyword>
<keyword evidence="6" id="KW-1185">Reference proteome</keyword>
<dbReference type="Pfam" id="PF00026">
    <property type="entry name" value="Asp"/>
    <property type="match status" value="1"/>
</dbReference>
<feature type="domain" description="Peptidase A1" evidence="4">
    <location>
        <begin position="88"/>
        <end position="433"/>
    </location>
</feature>